<dbReference type="Gene3D" id="1.10.1270.20">
    <property type="entry name" value="tRNA(m1g37)methyltransferase, domain 2"/>
    <property type="match status" value="1"/>
</dbReference>
<comment type="subcellular location">
    <subcellularLocation>
        <location evidence="2 15 17">Cytoplasm</location>
    </subcellularLocation>
</comment>
<evidence type="ECO:0000256" key="6">
    <source>
        <dbReference type="ARBA" id="ARBA00014679"/>
    </source>
</evidence>
<dbReference type="EC" id="2.1.1.228" evidence="5 15"/>
<evidence type="ECO:0000256" key="13">
    <source>
        <dbReference type="ARBA" id="ARBA00033392"/>
    </source>
</evidence>
<evidence type="ECO:0000256" key="17">
    <source>
        <dbReference type="RuleBase" id="RU003464"/>
    </source>
</evidence>
<keyword evidence="20" id="KW-1185">Reference proteome</keyword>
<dbReference type="GO" id="GO:0002939">
    <property type="term" value="P:tRNA N1-guanine methylation"/>
    <property type="evidence" value="ECO:0007669"/>
    <property type="project" value="TreeGrafter"/>
</dbReference>
<dbReference type="PANTHER" id="PTHR46417">
    <property type="entry name" value="TRNA (GUANINE-N(1)-)-METHYLTRANSFERASE"/>
    <property type="match status" value="1"/>
</dbReference>
<accession>A0A3N5BAV0</accession>
<dbReference type="AlphaFoldDB" id="A0A3N5BAV0"/>
<comment type="catalytic activity">
    <reaction evidence="14 15 17">
        <text>guanosine(37) in tRNA + S-adenosyl-L-methionine = N(1)-methylguanosine(37) in tRNA + S-adenosyl-L-homocysteine + H(+)</text>
        <dbReference type="Rhea" id="RHEA:36899"/>
        <dbReference type="Rhea" id="RHEA-COMP:10145"/>
        <dbReference type="Rhea" id="RHEA-COMP:10147"/>
        <dbReference type="ChEBI" id="CHEBI:15378"/>
        <dbReference type="ChEBI" id="CHEBI:57856"/>
        <dbReference type="ChEBI" id="CHEBI:59789"/>
        <dbReference type="ChEBI" id="CHEBI:73542"/>
        <dbReference type="ChEBI" id="CHEBI:74269"/>
        <dbReference type="EC" id="2.1.1.228"/>
    </reaction>
</comment>
<organism evidence="19 20">
    <name type="scientific">Thermodesulfitimonas autotrophica</name>
    <dbReference type="NCBI Taxonomy" id="1894989"/>
    <lineage>
        <taxon>Bacteria</taxon>
        <taxon>Bacillati</taxon>
        <taxon>Bacillota</taxon>
        <taxon>Clostridia</taxon>
        <taxon>Thermoanaerobacterales</taxon>
        <taxon>Thermoanaerobacteraceae</taxon>
        <taxon>Thermodesulfitimonas</taxon>
    </lineage>
</organism>
<dbReference type="PANTHER" id="PTHR46417:SF1">
    <property type="entry name" value="TRNA (GUANINE-N(1)-)-METHYLTRANSFERASE"/>
    <property type="match status" value="1"/>
</dbReference>
<dbReference type="InterPro" id="IPR023148">
    <property type="entry name" value="tRNA_m1G_MeTrfase_C_sf"/>
</dbReference>
<dbReference type="FunFam" id="1.10.1270.20:FF:000001">
    <property type="entry name" value="tRNA (guanine-N(1)-)-methyltransferase"/>
    <property type="match status" value="1"/>
</dbReference>
<dbReference type="PIRSF" id="PIRSF000386">
    <property type="entry name" value="tRNA_mtase"/>
    <property type="match status" value="1"/>
</dbReference>
<comment type="subunit">
    <text evidence="4 15 17">Homodimer.</text>
</comment>
<keyword evidence="10 15" id="KW-0949">S-adenosyl-L-methionine</keyword>
<evidence type="ECO:0000256" key="15">
    <source>
        <dbReference type="HAMAP-Rule" id="MF_00605"/>
    </source>
</evidence>
<evidence type="ECO:0000256" key="10">
    <source>
        <dbReference type="ARBA" id="ARBA00022691"/>
    </source>
</evidence>
<evidence type="ECO:0000256" key="1">
    <source>
        <dbReference type="ARBA" id="ARBA00002634"/>
    </source>
</evidence>
<keyword evidence="11 15" id="KW-0819">tRNA processing</keyword>
<dbReference type="InterPro" id="IPR016009">
    <property type="entry name" value="tRNA_MeTrfase_TRMD/TRM10"/>
</dbReference>
<comment type="function">
    <text evidence="1 15 17">Specifically methylates guanosine-37 in various tRNAs.</text>
</comment>
<evidence type="ECO:0000313" key="20">
    <source>
        <dbReference type="Proteomes" id="UP000282654"/>
    </source>
</evidence>
<evidence type="ECO:0000313" key="19">
    <source>
        <dbReference type="EMBL" id="RPF46798.1"/>
    </source>
</evidence>
<feature type="domain" description="tRNA methyltransferase TRMD/TRM10-type" evidence="18">
    <location>
        <begin position="1"/>
        <end position="224"/>
    </location>
</feature>
<evidence type="ECO:0000256" key="16">
    <source>
        <dbReference type="PIRSR" id="PIRSR000386-1"/>
    </source>
</evidence>
<comment type="caution">
    <text evidence="19">The sequence shown here is derived from an EMBL/GenBank/DDBJ whole genome shotgun (WGS) entry which is preliminary data.</text>
</comment>
<dbReference type="NCBIfam" id="TIGR00088">
    <property type="entry name" value="trmD"/>
    <property type="match status" value="1"/>
</dbReference>
<evidence type="ECO:0000256" key="12">
    <source>
        <dbReference type="ARBA" id="ARBA00029736"/>
    </source>
</evidence>
<protein>
    <recommendedName>
        <fullName evidence="6 15">tRNA (guanine-N(1)-)-methyltransferase</fullName>
        <ecNumber evidence="5 15">2.1.1.228</ecNumber>
    </recommendedName>
    <alternativeName>
        <fullName evidence="12 15">M1G-methyltransferase</fullName>
    </alternativeName>
    <alternativeName>
        <fullName evidence="13 15">tRNA [GM37] methyltransferase</fullName>
    </alternativeName>
</protein>
<evidence type="ECO:0000256" key="8">
    <source>
        <dbReference type="ARBA" id="ARBA00022603"/>
    </source>
</evidence>
<evidence type="ECO:0000256" key="5">
    <source>
        <dbReference type="ARBA" id="ARBA00012807"/>
    </source>
</evidence>
<keyword evidence="7 15" id="KW-0963">Cytoplasm</keyword>
<dbReference type="HAMAP" id="MF_00605">
    <property type="entry name" value="TrmD"/>
    <property type="match status" value="1"/>
</dbReference>
<comment type="similarity">
    <text evidence="3 15 17">Belongs to the RNA methyltransferase TrmD family.</text>
</comment>
<dbReference type="GO" id="GO:0052906">
    <property type="term" value="F:tRNA (guanine(37)-N1)-methyltransferase activity"/>
    <property type="evidence" value="ECO:0007669"/>
    <property type="project" value="UniProtKB-UniRule"/>
</dbReference>
<dbReference type="InterPro" id="IPR029028">
    <property type="entry name" value="Alpha/beta_knot_MTases"/>
</dbReference>
<dbReference type="InterPro" id="IPR002649">
    <property type="entry name" value="tRNA_m1G_MeTrfase_TrmD"/>
</dbReference>
<dbReference type="GO" id="GO:0005829">
    <property type="term" value="C:cytosol"/>
    <property type="evidence" value="ECO:0007669"/>
    <property type="project" value="TreeGrafter"/>
</dbReference>
<dbReference type="Gene3D" id="3.40.1280.10">
    <property type="match status" value="1"/>
</dbReference>
<evidence type="ECO:0000256" key="9">
    <source>
        <dbReference type="ARBA" id="ARBA00022679"/>
    </source>
</evidence>
<evidence type="ECO:0000256" key="11">
    <source>
        <dbReference type="ARBA" id="ARBA00022694"/>
    </source>
</evidence>
<evidence type="ECO:0000256" key="14">
    <source>
        <dbReference type="ARBA" id="ARBA00047783"/>
    </source>
</evidence>
<feature type="binding site" evidence="15 16">
    <location>
        <position position="114"/>
    </location>
    <ligand>
        <name>S-adenosyl-L-methionine</name>
        <dbReference type="ChEBI" id="CHEBI:59789"/>
    </ligand>
</feature>
<sequence length="251" mass="27798">MQFDILTLFPEMFTGPFSASIIKRAIERDLLTVNLINIRDYARNKHRTVDDAPYGGGAGMVMEPEPVVLALEAVREKRGGDMGPVILLCPQGEPFTQRLAAELAEEEHIVLVCGHYEGIDERVRAYTTGEISIGDYVLTGGELPAMVVVDAVSRLIPGVLGEETSPVTDSFATGLLEHPHYTRPREFRGAAVPEVLLSGHHARIARWRREEALLRTLVRRPDLLATAALTADDRRFLKELATHLNRLNLGD</sequence>
<dbReference type="CDD" id="cd18080">
    <property type="entry name" value="TrmD-like"/>
    <property type="match status" value="1"/>
</dbReference>
<dbReference type="OrthoDB" id="9807416at2"/>
<proteinExistence type="inferred from homology"/>
<dbReference type="NCBIfam" id="NF000648">
    <property type="entry name" value="PRK00026.1"/>
    <property type="match status" value="1"/>
</dbReference>
<dbReference type="RefSeq" id="WP_123929059.1">
    <property type="nucleotide sequence ID" value="NZ_RKRE01000002.1"/>
</dbReference>
<dbReference type="SUPFAM" id="SSF75217">
    <property type="entry name" value="alpha/beta knot"/>
    <property type="match status" value="1"/>
</dbReference>
<gene>
    <name evidence="15" type="primary">trmD</name>
    <name evidence="19" type="ORF">EDD75_1056</name>
</gene>
<evidence type="ECO:0000256" key="4">
    <source>
        <dbReference type="ARBA" id="ARBA00011738"/>
    </source>
</evidence>
<feature type="binding site" evidence="15 16">
    <location>
        <begin position="133"/>
        <end position="138"/>
    </location>
    <ligand>
        <name>S-adenosyl-L-methionine</name>
        <dbReference type="ChEBI" id="CHEBI:59789"/>
    </ligand>
</feature>
<evidence type="ECO:0000259" key="18">
    <source>
        <dbReference type="Pfam" id="PF01746"/>
    </source>
</evidence>
<dbReference type="Proteomes" id="UP000282654">
    <property type="component" value="Unassembled WGS sequence"/>
</dbReference>
<reference evidence="19 20" key="1">
    <citation type="submission" date="2018-11" db="EMBL/GenBank/DDBJ databases">
        <title>Genomic Encyclopedia of Type Strains, Phase IV (KMG-IV): sequencing the most valuable type-strain genomes for metagenomic binning, comparative biology and taxonomic classification.</title>
        <authorList>
            <person name="Goeker M."/>
        </authorList>
    </citation>
    <scope>NUCLEOTIDE SEQUENCE [LARGE SCALE GENOMIC DNA]</scope>
    <source>
        <strain evidence="19 20">DSM 102936</strain>
    </source>
</reference>
<dbReference type="FunFam" id="3.40.1280.10:FF:000001">
    <property type="entry name" value="tRNA (guanine-N(1)-)-methyltransferase"/>
    <property type="match status" value="1"/>
</dbReference>
<name>A0A3N5BAV0_9THEO</name>
<dbReference type="Pfam" id="PF01746">
    <property type="entry name" value="tRNA_m1G_MT"/>
    <property type="match status" value="1"/>
</dbReference>
<keyword evidence="9 15" id="KW-0808">Transferase</keyword>
<keyword evidence="8 15" id="KW-0489">Methyltransferase</keyword>
<evidence type="ECO:0000256" key="3">
    <source>
        <dbReference type="ARBA" id="ARBA00007630"/>
    </source>
</evidence>
<evidence type="ECO:0000256" key="7">
    <source>
        <dbReference type="ARBA" id="ARBA00022490"/>
    </source>
</evidence>
<dbReference type="EMBL" id="RKRE01000002">
    <property type="protein sequence ID" value="RPF46798.1"/>
    <property type="molecule type" value="Genomic_DNA"/>
</dbReference>
<dbReference type="InterPro" id="IPR029026">
    <property type="entry name" value="tRNA_m1G_MTases_N"/>
</dbReference>
<evidence type="ECO:0000256" key="2">
    <source>
        <dbReference type="ARBA" id="ARBA00004496"/>
    </source>
</evidence>